<feature type="transmembrane region" description="Helical" evidence="8">
    <location>
        <begin position="135"/>
        <end position="156"/>
    </location>
</feature>
<evidence type="ECO:0000256" key="4">
    <source>
        <dbReference type="ARBA" id="ARBA00022519"/>
    </source>
</evidence>
<feature type="transmembrane region" description="Helical" evidence="8">
    <location>
        <begin position="165"/>
        <end position="183"/>
    </location>
</feature>
<organism evidence="9 10">
    <name type="scientific">Candidatus Ignatzschineria merdigallinarum</name>
    <dbReference type="NCBI Taxonomy" id="2838621"/>
    <lineage>
        <taxon>Bacteria</taxon>
        <taxon>Pseudomonadati</taxon>
        <taxon>Pseudomonadota</taxon>
        <taxon>Gammaproteobacteria</taxon>
        <taxon>Cardiobacteriales</taxon>
        <taxon>Ignatzschineriaceae</taxon>
        <taxon>Ignatzschineria</taxon>
    </lineage>
</organism>
<dbReference type="GO" id="GO:0003333">
    <property type="term" value="P:amino acid transmembrane transport"/>
    <property type="evidence" value="ECO:0007669"/>
    <property type="project" value="InterPro"/>
</dbReference>
<proteinExistence type="predicted"/>
<comment type="caution">
    <text evidence="9">The sequence shown here is derived from an EMBL/GenBank/DDBJ whole genome shotgun (WGS) entry which is preliminary data.</text>
</comment>
<dbReference type="PANTHER" id="PTHR32195:SF26">
    <property type="entry name" value="TRYPTOPHAN OR TYROSINE TRANSPORTER PROTEIN"/>
    <property type="match status" value="1"/>
</dbReference>
<evidence type="ECO:0000256" key="7">
    <source>
        <dbReference type="ARBA" id="ARBA00023136"/>
    </source>
</evidence>
<evidence type="ECO:0000256" key="3">
    <source>
        <dbReference type="ARBA" id="ARBA00022475"/>
    </source>
</evidence>
<dbReference type="Pfam" id="PF03222">
    <property type="entry name" value="Trp_Tyr_perm"/>
    <property type="match status" value="1"/>
</dbReference>
<evidence type="ECO:0000313" key="10">
    <source>
        <dbReference type="Proteomes" id="UP000823934"/>
    </source>
</evidence>
<feature type="transmembrane region" description="Helical" evidence="8">
    <location>
        <begin position="97"/>
        <end position="123"/>
    </location>
</feature>
<name>A0A9D1TU18_9GAMM</name>
<feature type="transmembrane region" description="Helical" evidence="8">
    <location>
        <begin position="277"/>
        <end position="297"/>
    </location>
</feature>
<feature type="transmembrane region" description="Helical" evidence="8">
    <location>
        <begin position="234"/>
        <end position="257"/>
    </location>
</feature>
<dbReference type="Gene3D" id="1.20.1740.10">
    <property type="entry name" value="Amino acid/polyamine transporter I"/>
    <property type="match status" value="1"/>
</dbReference>
<feature type="transmembrane region" description="Helical" evidence="8">
    <location>
        <begin position="195"/>
        <end position="213"/>
    </location>
</feature>
<comment type="subcellular location">
    <subcellularLocation>
        <location evidence="1">Cell inner membrane</location>
        <topology evidence="1">Multi-pass membrane protein</topology>
    </subcellularLocation>
</comment>
<dbReference type="EMBL" id="DXHP01000120">
    <property type="protein sequence ID" value="HIW06751.1"/>
    <property type="molecule type" value="Genomic_DNA"/>
</dbReference>
<dbReference type="InterPro" id="IPR018227">
    <property type="entry name" value="Amino_acid_transport_2"/>
</dbReference>
<keyword evidence="6 8" id="KW-1133">Transmembrane helix</keyword>
<evidence type="ECO:0000256" key="5">
    <source>
        <dbReference type="ARBA" id="ARBA00022692"/>
    </source>
</evidence>
<feature type="transmembrane region" description="Helical" evidence="8">
    <location>
        <begin position="387"/>
        <end position="405"/>
    </location>
</feature>
<keyword evidence="4" id="KW-0997">Cell inner membrane</keyword>
<keyword evidence="3" id="KW-1003">Cell membrane</keyword>
<keyword evidence="7 8" id="KW-0472">Membrane</keyword>
<dbReference type="GO" id="GO:0005886">
    <property type="term" value="C:plasma membrane"/>
    <property type="evidence" value="ECO:0007669"/>
    <property type="project" value="UniProtKB-SubCell"/>
</dbReference>
<reference evidence="9" key="1">
    <citation type="journal article" date="2021" name="PeerJ">
        <title>Extensive microbial diversity within the chicken gut microbiome revealed by metagenomics and culture.</title>
        <authorList>
            <person name="Gilroy R."/>
            <person name="Ravi A."/>
            <person name="Getino M."/>
            <person name="Pursley I."/>
            <person name="Horton D.L."/>
            <person name="Alikhan N.F."/>
            <person name="Baker D."/>
            <person name="Gharbi K."/>
            <person name="Hall N."/>
            <person name="Watson M."/>
            <person name="Adriaenssens E.M."/>
            <person name="Foster-Nyarko E."/>
            <person name="Jarju S."/>
            <person name="Secka A."/>
            <person name="Antonio M."/>
            <person name="Oren A."/>
            <person name="Chaudhuri R.R."/>
            <person name="La Ragione R."/>
            <person name="Hildebrand F."/>
            <person name="Pallen M.J."/>
        </authorList>
    </citation>
    <scope>NUCLEOTIDE SEQUENCE</scope>
    <source>
        <strain evidence="9">CHK160-9182</strain>
    </source>
</reference>
<reference evidence="9" key="2">
    <citation type="submission" date="2021-04" db="EMBL/GenBank/DDBJ databases">
        <authorList>
            <person name="Gilroy R."/>
        </authorList>
    </citation>
    <scope>NUCLEOTIDE SEQUENCE</scope>
    <source>
        <strain evidence="9">CHK160-9182</strain>
    </source>
</reference>
<dbReference type="AlphaFoldDB" id="A0A9D1TU18"/>
<evidence type="ECO:0000313" key="9">
    <source>
        <dbReference type="EMBL" id="HIW06751.1"/>
    </source>
</evidence>
<feature type="transmembrane region" description="Helical" evidence="8">
    <location>
        <begin position="56"/>
        <end position="77"/>
    </location>
</feature>
<evidence type="ECO:0000256" key="1">
    <source>
        <dbReference type="ARBA" id="ARBA00004429"/>
    </source>
</evidence>
<keyword evidence="5 8" id="KW-0812">Transmembrane</keyword>
<evidence type="ECO:0000256" key="2">
    <source>
        <dbReference type="ARBA" id="ARBA00022448"/>
    </source>
</evidence>
<protein>
    <submittedName>
        <fullName evidence="9">Amino acid permease</fullName>
    </submittedName>
</protein>
<evidence type="ECO:0000256" key="6">
    <source>
        <dbReference type="ARBA" id="ARBA00022989"/>
    </source>
</evidence>
<accession>A0A9D1TU18</accession>
<evidence type="ECO:0000256" key="8">
    <source>
        <dbReference type="SAM" id="Phobius"/>
    </source>
</evidence>
<sequence length="435" mass="47343">MSTVNTAENIEVDERAAEGGLVTKNLTLWEGVAMIVGTNIGAGVLAIPYASRNAGFFPLLLWLIVIGILTTITMLYVAETTLRTRRHHQLSGLAARYVGKIGAWLIFISVCANSTGALIAYMAGSGRLINELFGIPNQIGSILFAIPAVGILYIGLKAIGKGEKFISMAMVALIVILSVSTFFNDNTDLMFLTEAHWSYMIPIIYLVVFSYSAQYIVPEIARGLAHTPKLLPKAIIIGMICTFILLSTVAFSVISLAGIENVDEIATITWGRFLGHWAAIVANLFALCAMMTSYWGLGGSYFTNIFDKFNLGSETNVTKRTIVLAIVAIPPFILAYRELVSFGRALEFAGAVGGVILAIVPLLMLRAARKTGDIVPEWQCNKLITSLPVKTIIVLLYTFTAFYAITELLYNTNMLTEGMDNLLIQMNVFVPKVDG</sequence>
<keyword evidence="2" id="KW-0813">Transport</keyword>
<dbReference type="PANTHER" id="PTHR32195">
    <property type="entry name" value="OS07G0662800 PROTEIN"/>
    <property type="match status" value="1"/>
</dbReference>
<feature type="transmembrane region" description="Helical" evidence="8">
    <location>
        <begin position="348"/>
        <end position="367"/>
    </location>
</feature>
<gene>
    <name evidence="9" type="ORF">H9889_05435</name>
</gene>
<dbReference type="Proteomes" id="UP000823934">
    <property type="component" value="Unassembled WGS sequence"/>
</dbReference>
<feature type="transmembrane region" description="Helical" evidence="8">
    <location>
        <begin position="31"/>
        <end position="50"/>
    </location>
</feature>